<gene>
    <name evidence="1" type="ORF">D8M05_01720</name>
</gene>
<reference evidence="1 2" key="1">
    <citation type="journal article" date="2015" name="Antonie Van Leeuwenhoek">
        <title>Oceanobacillus bengalensis sp. nov., a bacterium isolated from seawater of the Bay of Bengal.</title>
        <authorList>
            <person name="Yongchang O."/>
            <person name="Xiang W."/>
            <person name="Wang G."/>
        </authorList>
    </citation>
    <scope>NUCLEOTIDE SEQUENCE [LARGE SCALE GENOMIC DNA]</scope>
    <source>
        <strain evidence="1 2">MCCC 1K00260</strain>
    </source>
</reference>
<evidence type="ECO:0000313" key="1">
    <source>
        <dbReference type="EMBL" id="RKQ18852.1"/>
    </source>
</evidence>
<accession>A0A494Z8B4</accession>
<evidence type="ECO:0000313" key="2">
    <source>
        <dbReference type="Proteomes" id="UP000281813"/>
    </source>
</evidence>
<comment type="caution">
    <text evidence="1">The sequence shown here is derived from an EMBL/GenBank/DDBJ whole genome shotgun (WGS) entry which is preliminary data.</text>
</comment>
<sequence>MSILVVNCSHWIGFHITEALLGAGNTVEGIPFDEETDDLLMFFGRNSSFTLSSNIRKKKYDICIIIGEYDHRAIINADKIVIINEQKHDENRDSSTTTIKAPLLYGEWMPMNEKGCYVGEEYITFESDYFKQNAIYIKDFTEGLIQWLDSGVLPATFEVKSYNNNEKLDNIFYIRNNKPVDKKVKKLLEHYHSYKNSYK</sequence>
<dbReference type="RefSeq" id="WP_121127989.1">
    <property type="nucleotide sequence ID" value="NZ_JBHUFK010000020.1"/>
</dbReference>
<dbReference type="Proteomes" id="UP000281813">
    <property type="component" value="Unassembled WGS sequence"/>
</dbReference>
<dbReference type="OrthoDB" id="2971044at2"/>
<name>A0A494Z8B4_9BACI</name>
<proteinExistence type="predicted"/>
<dbReference type="AlphaFoldDB" id="A0A494Z8B4"/>
<protein>
    <submittedName>
        <fullName evidence="1">Uncharacterized protein</fullName>
    </submittedName>
</protein>
<organism evidence="1 2">
    <name type="scientific">Oceanobacillus bengalensis</name>
    <dbReference type="NCBI Taxonomy" id="1435466"/>
    <lineage>
        <taxon>Bacteria</taxon>
        <taxon>Bacillati</taxon>
        <taxon>Bacillota</taxon>
        <taxon>Bacilli</taxon>
        <taxon>Bacillales</taxon>
        <taxon>Bacillaceae</taxon>
        <taxon>Oceanobacillus</taxon>
    </lineage>
</organism>
<keyword evidence="2" id="KW-1185">Reference proteome</keyword>
<dbReference type="EMBL" id="RBZO01000001">
    <property type="protein sequence ID" value="RKQ18852.1"/>
    <property type="molecule type" value="Genomic_DNA"/>
</dbReference>